<dbReference type="GO" id="GO:0019902">
    <property type="term" value="F:phosphatase binding"/>
    <property type="evidence" value="ECO:0007669"/>
    <property type="project" value="TreeGrafter"/>
</dbReference>
<reference evidence="3" key="1">
    <citation type="journal article" date="2023" name="Commun. Biol.">
        <title>Genome analysis of Parmales, the sister group of diatoms, reveals the evolutionary specialization of diatoms from phago-mixotrophs to photoautotrophs.</title>
        <authorList>
            <person name="Ban H."/>
            <person name="Sato S."/>
            <person name="Yoshikawa S."/>
            <person name="Yamada K."/>
            <person name="Nakamura Y."/>
            <person name="Ichinomiya M."/>
            <person name="Sato N."/>
            <person name="Blanc-Mathieu R."/>
            <person name="Endo H."/>
            <person name="Kuwata A."/>
            <person name="Ogata H."/>
        </authorList>
    </citation>
    <scope>NUCLEOTIDE SEQUENCE [LARGE SCALE GENOMIC DNA]</scope>
</reference>
<evidence type="ECO:0000313" key="2">
    <source>
        <dbReference type="EMBL" id="GMH83381.1"/>
    </source>
</evidence>
<comment type="caution">
    <text evidence="2">The sequence shown here is derived from an EMBL/GenBank/DDBJ whole genome shotgun (WGS) entry which is preliminary data.</text>
</comment>
<organism evidence="2 3">
    <name type="scientific">Triparma laevis f. inornata</name>
    <dbReference type="NCBI Taxonomy" id="1714386"/>
    <lineage>
        <taxon>Eukaryota</taxon>
        <taxon>Sar</taxon>
        <taxon>Stramenopiles</taxon>
        <taxon>Ochrophyta</taxon>
        <taxon>Bolidophyceae</taxon>
        <taxon>Parmales</taxon>
        <taxon>Triparmaceae</taxon>
        <taxon>Triparma</taxon>
    </lineage>
</organism>
<dbReference type="Proteomes" id="UP001162640">
    <property type="component" value="Unassembled WGS sequence"/>
</dbReference>
<name>A0A9W7B3N2_9STRA</name>
<gene>
    <name evidence="2" type="ORF">TL16_g09580</name>
</gene>
<evidence type="ECO:0000256" key="1">
    <source>
        <dbReference type="SAM" id="MobiDB-lite"/>
    </source>
</evidence>
<feature type="region of interest" description="Disordered" evidence="1">
    <location>
        <begin position="36"/>
        <end position="66"/>
    </location>
</feature>
<dbReference type="EMBL" id="BLQM01000327">
    <property type="protein sequence ID" value="GMH83381.1"/>
    <property type="molecule type" value="Genomic_DNA"/>
</dbReference>
<dbReference type="InterPro" id="IPR052270">
    <property type="entry name" value="CACF_protein"/>
</dbReference>
<feature type="region of interest" description="Disordered" evidence="1">
    <location>
        <begin position="244"/>
        <end position="270"/>
    </location>
</feature>
<feature type="compositionally biased region" description="Low complexity" evidence="1">
    <location>
        <begin position="40"/>
        <end position="64"/>
    </location>
</feature>
<feature type="compositionally biased region" description="Basic and acidic residues" evidence="1">
    <location>
        <begin position="256"/>
        <end position="265"/>
    </location>
</feature>
<accession>A0A9W7B3N2</accession>
<sequence>MSAEEDSFDILDQLDSWTTVSNGRSHVVVPTLPTPRQIQLSSPSSSSAALPPAPPSVTSSSLSSYHMPKHQQNYIHEYKRNTQPRFITGNRYNPHGLHHTNLVQSINQSGSDLTSKSQVSDCLSRLQTHSARLKIHSLNMEKLISRHDFYSDLSIVRSEGSSPKGLSRSMTMGHGIGINLNGELSVSHKRVWSDNNTASPALAQNPSEERSERQGTVEYFRGSRRTSIFEPMSSLEKSVTINESRNELFSPPSPEGCRRRQDDFRNLSLPNESSDLPIELTGKGERALRSFIVKKRAAAFRIDLDKNVLLKSFKQWKDSTKAKEKARASLIRGEAHWEIFKCTGAMRHWRSVAKISSWKRKMLNMGVVFCDKHRIEALWTQWKHFVVERRKWKFADQHFHRKLTNKSLHIWTSWLKEHKELQSLLLLTLAHWVFNHCKKGWTAWKLYVRSRRSKKINKQMALKKFRSILHHRVISTWKIYVVESKKMKIAWAYYDNNRLKMCWSFWVEFLEDARRLNNARAWFVDRLKCKSIETWKLVVEMEEKIRKALEAMTERGKNRCWECWKVYVQMRRVKGEKKLEAEAHFERGLQASCWANWVEYVAWRRRRNIDEETAQIFYDEKAVARAWGGWLQWLEEKKLKKEAQQYGTQFYEKKLAHWGLASFALLVSQDHKEFKQKSTVAKQYASTLHLRRHLYAWMEYLSDSKRLAWAFEYFEGRLKRVTFDALVDYVVYRASKQTQVQFGIASFEQSTMKKFVSRLIENVGRRRHIRALGKSSCQLYQTRKVETMFKRWEEAVREIVSLRAKSWAAAEHWDLTCKRLWFQHAKRTVQQKRQQHECLQIADDHHAKAKQKLGFDNLSKYALRRKKRDDLSHTAVEFSDTRILSKTLGAWKIFWTLATRQKRLVENLYSAFQFASLGSIFERWVAFHVLSINSRRLLSRWSNLSKQNRQLRRVAKWWKNALIARTFESWAAHVDELKRIRKALAIWAFGTVKKCFVSWREWAEEKITRRTEYADISGTQYRNFRFKKAIERWHLWAVESGAKTKLIKKALMWMQGSTLMKMFYNWNAFVEQSNAMRKAVMMWQLKGLRKCYWAWCNYIEDRREGKRLKALGDTAREETLLLRAMDSFKYLVSDDAKKMRYLLTKAALLFQGSVLMKCMMMWKEMVLDNHRLRKAVAMFSDALRIRCFSKLRRYKDLRIEKKLLMERSKKHCEMGRKTKGLRQFKRLVREEVKEFKRKIAAGMAWMRDSTKIRCFLQWREYVKEMKQVRHAMMIFTNGLLFRCLRRWRIYLQFRATKREREEVGDSYYARKASKKFLKRWVSKYTDELEFKIKIRSSLSWFTNATLKRCMMEWMEMVAFHKKIRHAMAMFTADLKVKKWFQWKAFVVMQKQKRALYSKGDEFFRVRALEKGLQRLRGEAEEGLTTKNLLLKARCWFSDIVLYKTFQTWKASVGEIKMIRHAVLIFQGNHTLKCFMAWTRFVLEEKEMRTAVAAAVKVWKNIVVGKCWRSWVAYWDWRKTKLDMNEYAEEFYKKKAAKEGMKKWKEWREGKEERRKEEEYFEKEVWAPKALKRAMGELAAHAEWTRKIRWAVKVWECGIVNRIFGQWKVNVGLQILQREMDEVVKEADLKRMVRKGFRMMRENVVIRAANWEMMSVAVEHRDMTVAVQGLKRLKVWSSERRWRREAEEKARGWRDHWRKVKVMVVLYRAKVEGKRNEENAEEFNLERILKKVFAAWKEDTEEELLCSVRNEKSKRSRDNMLKKRFFGNWSLVVDDVWRKGSLRRASVTRAWMGGSEGGERSGDQ</sequence>
<feature type="compositionally biased region" description="Polar residues" evidence="1">
    <location>
        <begin position="196"/>
        <end position="206"/>
    </location>
</feature>
<dbReference type="PANTHER" id="PTHR22028:SF9">
    <property type="entry name" value="SFI1 SPINDLE BODY DOMAIN-CONTAINING PROTEIN"/>
    <property type="match status" value="1"/>
</dbReference>
<protein>
    <recommendedName>
        <fullName evidence="4">Sfi1 spindle body domain-containing protein</fullName>
    </recommendedName>
</protein>
<proteinExistence type="predicted"/>
<dbReference type="PANTHER" id="PTHR22028">
    <property type="entry name" value="SFI1 SPINDLE BODY DOMAIN-CONTAINING PROTEIN-RELATED"/>
    <property type="match status" value="1"/>
</dbReference>
<feature type="region of interest" description="Disordered" evidence="1">
    <location>
        <begin position="196"/>
        <end position="217"/>
    </location>
</feature>
<evidence type="ECO:0000313" key="3">
    <source>
        <dbReference type="Proteomes" id="UP001162640"/>
    </source>
</evidence>
<evidence type="ECO:0008006" key="4">
    <source>
        <dbReference type="Google" id="ProtNLM"/>
    </source>
</evidence>